<protein>
    <submittedName>
        <fullName evidence="4">Folate-binding protein YgfZ</fullName>
    </submittedName>
</protein>
<dbReference type="InterPro" id="IPR045179">
    <property type="entry name" value="YgfZ/GcvT"/>
</dbReference>
<gene>
    <name evidence="4" type="ORF">QOZ94_000714</name>
</gene>
<name>A0ABU0LA45_XANAG</name>
<feature type="domain" description="GCVT N-terminal" evidence="2">
    <location>
        <begin position="12"/>
        <end position="98"/>
    </location>
</feature>
<evidence type="ECO:0000313" key="5">
    <source>
        <dbReference type="Proteomes" id="UP001241747"/>
    </source>
</evidence>
<proteinExistence type="predicted"/>
<dbReference type="PANTHER" id="PTHR22602">
    <property type="entry name" value="TRANSFERASE CAF17, MITOCHONDRIAL-RELATED"/>
    <property type="match status" value="1"/>
</dbReference>
<dbReference type="EMBL" id="JAUSVY010000002">
    <property type="protein sequence ID" value="MDQ0503940.1"/>
    <property type="molecule type" value="Genomic_DNA"/>
</dbReference>
<dbReference type="Gene3D" id="3.30.1360.120">
    <property type="entry name" value="Probable tRNA modification gtpase trme, domain 1"/>
    <property type="match status" value="2"/>
</dbReference>
<dbReference type="RefSeq" id="WP_237346919.1">
    <property type="nucleotide sequence ID" value="NZ_JABWGX010000025.1"/>
</dbReference>
<accession>A0ABU0LA45</accession>
<keyword evidence="1" id="KW-0809">Transit peptide</keyword>
<dbReference type="PANTHER" id="PTHR22602:SF0">
    <property type="entry name" value="TRANSFERASE CAF17, MITOCHONDRIAL-RELATED"/>
    <property type="match status" value="1"/>
</dbReference>
<evidence type="ECO:0000259" key="2">
    <source>
        <dbReference type="Pfam" id="PF01571"/>
    </source>
</evidence>
<dbReference type="InterPro" id="IPR057460">
    <property type="entry name" value="CAF17_C"/>
</dbReference>
<dbReference type="PIRSF" id="PIRSF006487">
    <property type="entry name" value="GcvT"/>
    <property type="match status" value="1"/>
</dbReference>
<evidence type="ECO:0000259" key="3">
    <source>
        <dbReference type="Pfam" id="PF25455"/>
    </source>
</evidence>
<sequence length="294" mass="31537">MPVVHLIDRALIRASGPEAAKFLHGVITCNVATMAVGDARYGALLFPQGKILSDFLLYREGEEGYLFDVPAERADDLLKRLTFHRLRAKVAFEKADDRAVAAAFGDAGTVAEGRAFPDPRLAALGQRVVLPKAAADGLSADLAAYEAHRIGLGIPKGGADFPYGETFPHEADMDQLGGVDFKKGCYVGQEVVSRMEHRTTARNRLVEALLPGPAAEGAEIMAGDKSVGRLSSVAGGKAIATVRLDRATDARAEGIPLMVAGMEVELKAPDWAEFPLEWERKVSELDKKLKSAKT</sequence>
<dbReference type="NCBIfam" id="TIGR03317">
    <property type="entry name" value="ygfZ_signature"/>
    <property type="match status" value="1"/>
</dbReference>
<dbReference type="InterPro" id="IPR017703">
    <property type="entry name" value="YgfZ/GCV_T_CS"/>
</dbReference>
<organism evidence="4 5">
    <name type="scientific">Xanthobacter agilis</name>
    <dbReference type="NCBI Taxonomy" id="47492"/>
    <lineage>
        <taxon>Bacteria</taxon>
        <taxon>Pseudomonadati</taxon>
        <taxon>Pseudomonadota</taxon>
        <taxon>Alphaproteobacteria</taxon>
        <taxon>Hyphomicrobiales</taxon>
        <taxon>Xanthobacteraceae</taxon>
        <taxon>Xanthobacter</taxon>
    </lineage>
</organism>
<evidence type="ECO:0000256" key="1">
    <source>
        <dbReference type="ARBA" id="ARBA00022946"/>
    </source>
</evidence>
<comment type="caution">
    <text evidence="4">The sequence shown here is derived from an EMBL/GenBank/DDBJ whole genome shotgun (WGS) entry which is preliminary data.</text>
</comment>
<dbReference type="SUPFAM" id="SSF103025">
    <property type="entry name" value="Folate-binding domain"/>
    <property type="match status" value="1"/>
</dbReference>
<reference evidence="4 5" key="1">
    <citation type="submission" date="2023-07" db="EMBL/GenBank/DDBJ databases">
        <title>Genomic Encyclopedia of Type Strains, Phase IV (KMG-IV): sequencing the most valuable type-strain genomes for metagenomic binning, comparative biology and taxonomic classification.</title>
        <authorList>
            <person name="Goeker M."/>
        </authorList>
    </citation>
    <scope>NUCLEOTIDE SEQUENCE [LARGE SCALE GENOMIC DNA]</scope>
    <source>
        <strain evidence="4 5">DSM 3770</strain>
    </source>
</reference>
<evidence type="ECO:0000313" key="4">
    <source>
        <dbReference type="EMBL" id="MDQ0503940.1"/>
    </source>
</evidence>
<keyword evidence="5" id="KW-1185">Reference proteome</keyword>
<dbReference type="Pfam" id="PF01571">
    <property type="entry name" value="GCV_T"/>
    <property type="match status" value="1"/>
</dbReference>
<dbReference type="Pfam" id="PF25455">
    <property type="entry name" value="Beta-barrel_CAF17_C"/>
    <property type="match status" value="1"/>
</dbReference>
<dbReference type="Proteomes" id="UP001241747">
    <property type="component" value="Unassembled WGS sequence"/>
</dbReference>
<dbReference type="InterPro" id="IPR027266">
    <property type="entry name" value="TrmE/GcvT-like"/>
</dbReference>
<dbReference type="InterPro" id="IPR006222">
    <property type="entry name" value="GCVT_N"/>
</dbReference>
<feature type="domain" description="CAF17 C-terminal" evidence="3">
    <location>
        <begin position="202"/>
        <end position="273"/>
    </location>
</feature>